<evidence type="ECO:0000313" key="3">
    <source>
        <dbReference type="Proteomes" id="UP001178507"/>
    </source>
</evidence>
<dbReference type="Proteomes" id="UP001178507">
    <property type="component" value="Unassembled WGS sequence"/>
</dbReference>
<dbReference type="AlphaFoldDB" id="A0AA36HLV5"/>
<keyword evidence="3" id="KW-1185">Reference proteome</keyword>
<feature type="transmembrane region" description="Helical" evidence="1">
    <location>
        <begin position="28"/>
        <end position="44"/>
    </location>
</feature>
<reference evidence="2" key="1">
    <citation type="submission" date="2023-08" db="EMBL/GenBank/DDBJ databases">
        <authorList>
            <person name="Chen Y."/>
            <person name="Shah S."/>
            <person name="Dougan E. K."/>
            <person name="Thang M."/>
            <person name="Chan C."/>
        </authorList>
    </citation>
    <scope>NUCLEOTIDE SEQUENCE</scope>
</reference>
<feature type="transmembrane region" description="Helical" evidence="1">
    <location>
        <begin position="82"/>
        <end position="101"/>
    </location>
</feature>
<keyword evidence="1" id="KW-1133">Transmembrane helix</keyword>
<keyword evidence="1" id="KW-0472">Membrane</keyword>
<accession>A0AA36HLV5</accession>
<gene>
    <name evidence="2" type="ORF">EVOR1521_LOCUS1851</name>
</gene>
<dbReference type="EMBL" id="CAUJNA010000086">
    <property type="protein sequence ID" value="CAJ1371555.1"/>
    <property type="molecule type" value="Genomic_DNA"/>
</dbReference>
<sequence length="216" mass="24906">MSLSIRDTSHDNGSAGCPTVWYNKVKSAMMLLWLILTCMDWNVWRANRGSFWLLSVLVMTNVWGWLDAVLRYPVLHDVDSFFVIKQLGVILLKMSWLITVFSQKKLSASGFVASAMLTIVLPMFYCMLLPLDENQQVYNIIKSSCNNEDLFKRVWRFFLHPRQKSKECVRVLSKNHYLALKRGLEEIAERSPCVAEKLGEISPKSRAMLRKPGRSV</sequence>
<feature type="transmembrane region" description="Helical" evidence="1">
    <location>
        <begin position="51"/>
        <end position="70"/>
    </location>
</feature>
<proteinExistence type="predicted"/>
<keyword evidence="1" id="KW-0812">Transmembrane</keyword>
<comment type="caution">
    <text evidence="2">The sequence shown here is derived from an EMBL/GenBank/DDBJ whole genome shotgun (WGS) entry which is preliminary data.</text>
</comment>
<feature type="transmembrane region" description="Helical" evidence="1">
    <location>
        <begin position="108"/>
        <end position="131"/>
    </location>
</feature>
<evidence type="ECO:0000256" key="1">
    <source>
        <dbReference type="SAM" id="Phobius"/>
    </source>
</evidence>
<evidence type="ECO:0000313" key="2">
    <source>
        <dbReference type="EMBL" id="CAJ1371555.1"/>
    </source>
</evidence>
<organism evidence="2 3">
    <name type="scientific">Effrenium voratum</name>
    <dbReference type="NCBI Taxonomy" id="2562239"/>
    <lineage>
        <taxon>Eukaryota</taxon>
        <taxon>Sar</taxon>
        <taxon>Alveolata</taxon>
        <taxon>Dinophyceae</taxon>
        <taxon>Suessiales</taxon>
        <taxon>Symbiodiniaceae</taxon>
        <taxon>Effrenium</taxon>
    </lineage>
</organism>
<name>A0AA36HLV5_9DINO</name>
<protein>
    <submittedName>
        <fullName evidence="2">Uncharacterized protein</fullName>
    </submittedName>
</protein>